<comment type="similarity">
    <text evidence="2">Belongs to the 'phage' integrase family.</text>
</comment>
<proteinExistence type="inferred from homology"/>
<reference evidence="9" key="2">
    <citation type="submission" date="2021-04" db="EMBL/GenBank/DDBJ databases">
        <authorList>
            <person name="Gilroy R."/>
        </authorList>
    </citation>
    <scope>NUCLEOTIDE SEQUENCE</scope>
    <source>
        <strain evidence="9">CHK188-4685</strain>
    </source>
</reference>
<dbReference type="PROSITE" id="PS51898">
    <property type="entry name" value="TYR_RECOMBINASE"/>
    <property type="match status" value="1"/>
</dbReference>
<dbReference type="SUPFAM" id="SSF56349">
    <property type="entry name" value="DNA breaking-rejoining enzymes"/>
    <property type="match status" value="1"/>
</dbReference>
<dbReference type="Pfam" id="PF02899">
    <property type="entry name" value="Phage_int_SAM_1"/>
    <property type="match status" value="1"/>
</dbReference>
<dbReference type="InterPro" id="IPR004107">
    <property type="entry name" value="Integrase_SAM-like_N"/>
</dbReference>
<keyword evidence="4 6" id="KW-0238">DNA-binding</keyword>
<dbReference type="InterPro" id="IPR013762">
    <property type="entry name" value="Integrase-like_cat_sf"/>
</dbReference>
<dbReference type="PANTHER" id="PTHR30349">
    <property type="entry name" value="PHAGE INTEGRASE-RELATED"/>
    <property type="match status" value="1"/>
</dbReference>
<evidence type="ECO:0000256" key="2">
    <source>
        <dbReference type="ARBA" id="ARBA00008857"/>
    </source>
</evidence>
<comment type="function">
    <text evidence="1">Site-specific tyrosine recombinase, which acts by catalyzing the cutting and rejoining of the recombining DNA molecules.</text>
</comment>
<dbReference type="GO" id="GO:0015074">
    <property type="term" value="P:DNA integration"/>
    <property type="evidence" value="ECO:0007669"/>
    <property type="project" value="UniProtKB-KW"/>
</dbReference>
<accession>A0A9D2L9V5</accession>
<evidence type="ECO:0000256" key="3">
    <source>
        <dbReference type="ARBA" id="ARBA00022908"/>
    </source>
</evidence>
<sequence length="292" mass="34525">MKMNQELKEFEEYLRMQEKSRNTVEKYLRDVGRFLAFACGSRKGEREEEILNRRLTLEYKEELLKRYQTTSVNSMLIAVNCYLKFIGHAEWKLQTVRVQRQIFRPEEKELTRNEYCRLVREASQKGKSRLCHILQTIGATGIRISELRFVTVEALKSKIVRIYCKGKERIILLPCSLVRLLTDYCRKKKIVSGSIFITRNGNPVDRRNIWAEMKSLCRLARVQESKVFPHNLRHLFARCYYEKEKDLVRLADYLGHSSVETTRRYTKTASMKACLKQLELGLLPDEPAVFRE</sequence>
<evidence type="ECO:0000256" key="5">
    <source>
        <dbReference type="ARBA" id="ARBA00023172"/>
    </source>
</evidence>
<dbReference type="EMBL" id="DWYS01000146">
    <property type="protein sequence ID" value="HJB08664.1"/>
    <property type="molecule type" value="Genomic_DNA"/>
</dbReference>
<keyword evidence="5" id="KW-0233">DNA recombination</keyword>
<evidence type="ECO:0000259" key="7">
    <source>
        <dbReference type="PROSITE" id="PS51898"/>
    </source>
</evidence>
<dbReference type="InterPro" id="IPR010998">
    <property type="entry name" value="Integrase_recombinase_N"/>
</dbReference>
<dbReference type="Pfam" id="PF00589">
    <property type="entry name" value="Phage_integrase"/>
    <property type="match status" value="1"/>
</dbReference>
<gene>
    <name evidence="9" type="ORF">H9716_12515</name>
</gene>
<dbReference type="GO" id="GO:0003677">
    <property type="term" value="F:DNA binding"/>
    <property type="evidence" value="ECO:0007669"/>
    <property type="project" value="UniProtKB-UniRule"/>
</dbReference>
<evidence type="ECO:0000256" key="6">
    <source>
        <dbReference type="PROSITE-ProRule" id="PRU01248"/>
    </source>
</evidence>
<protein>
    <submittedName>
        <fullName evidence="9">Site-specific integrase</fullName>
    </submittedName>
</protein>
<feature type="domain" description="Tyr recombinase" evidence="7">
    <location>
        <begin position="105"/>
        <end position="279"/>
    </location>
</feature>
<name>A0A9D2L9V5_9FIRM</name>
<dbReference type="Gene3D" id="1.10.443.10">
    <property type="entry name" value="Intergrase catalytic core"/>
    <property type="match status" value="1"/>
</dbReference>
<comment type="caution">
    <text evidence="9">The sequence shown here is derived from an EMBL/GenBank/DDBJ whole genome shotgun (WGS) entry which is preliminary data.</text>
</comment>
<dbReference type="GO" id="GO:0006310">
    <property type="term" value="P:DNA recombination"/>
    <property type="evidence" value="ECO:0007669"/>
    <property type="project" value="UniProtKB-KW"/>
</dbReference>
<dbReference type="InterPro" id="IPR050090">
    <property type="entry name" value="Tyrosine_recombinase_XerCD"/>
</dbReference>
<dbReference type="Proteomes" id="UP000886804">
    <property type="component" value="Unassembled WGS sequence"/>
</dbReference>
<reference evidence="9" key="1">
    <citation type="journal article" date="2021" name="PeerJ">
        <title>Extensive microbial diversity within the chicken gut microbiome revealed by metagenomics and culture.</title>
        <authorList>
            <person name="Gilroy R."/>
            <person name="Ravi A."/>
            <person name="Getino M."/>
            <person name="Pursley I."/>
            <person name="Horton D.L."/>
            <person name="Alikhan N.F."/>
            <person name="Baker D."/>
            <person name="Gharbi K."/>
            <person name="Hall N."/>
            <person name="Watson M."/>
            <person name="Adriaenssens E.M."/>
            <person name="Foster-Nyarko E."/>
            <person name="Jarju S."/>
            <person name="Secka A."/>
            <person name="Antonio M."/>
            <person name="Oren A."/>
            <person name="Chaudhuri R.R."/>
            <person name="La Ragione R."/>
            <person name="Hildebrand F."/>
            <person name="Pallen M.J."/>
        </authorList>
    </citation>
    <scope>NUCLEOTIDE SEQUENCE</scope>
    <source>
        <strain evidence="9">CHK188-4685</strain>
    </source>
</reference>
<keyword evidence="3" id="KW-0229">DNA integration</keyword>
<dbReference type="Gene3D" id="1.10.150.130">
    <property type="match status" value="1"/>
</dbReference>
<dbReference type="InterPro" id="IPR011010">
    <property type="entry name" value="DNA_brk_join_enz"/>
</dbReference>
<dbReference type="InterPro" id="IPR044068">
    <property type="entry name" value="CB"/>
</dbReference>
<evidence type="ECO:0000313" key="9">
    <source>
        <dbReference type="EMBL" id="HJB08664.1"/>
    </source>
</evidence>
<feature type="domain" description="Core-binding (CB)" evidence="8">
    <location>
        <begin position="1"/>
        <end position="87"/>
    </location>
</feature>
<organism evidence="9 10">
    <name type="scientific">Candidatus Enterocloster faecavium</name>
    <dbReference type="NCBI Taxonomy" id="2838560"/>
    <lineage>
        <taxon>Bacteria</taxon>
        <taxon>Bacillati</taxon>
        <taxon>Bacillota</taxon>
        <taxon>Clostridia</taxon>
        <taxon>Lachnospirales</taxon>
        <taxon>Lachnospiraceae</taxon>
        <taxon>Enterocloster</taxon>
    </lineage>
</organism>
<dbReference type="InterPro" id="IPR002104">
    <property type="entry name" value="Integrase_catalytic"/>
</dbReference>
<dbReference type="AlphaFoldDB" id="A0A9D2L9V5"/>
<evidence type="ECO:0000256" key="1">
    <source>
        <dbReference type="ARBA" id="ARBA00003283"/>
    </source>
</evidence>
<evidence type="ECO:0000259" key="8">
    <source>
        <dbReference type="PROSITE" id="PS51900"/>
    </source>
</evidence>
<evidence type="ECO:0000313" key="10">
    <source>
        <dbReference type="Proteomes" id="UP000886804"/>
    </source>
</evidence>
<dbReference type="PROSITE" id="PS51900">
    <property type="entry name" value="CB"/>
    <property type="match status" value="1"/>
</dbReference>
<dbReference type="PANTHER" id="PTHR30349:SF89">
    <property type="entry name" value="INTEGRASE_RECOMBINASE"/>
    <property type="match status" value="1"/>
</dbReference>
<evidence type="ECO:0000256" key="4">
    <source>
        <dbReference type="ARBA" id="ARBA00023125"/>
    </source>
</evidence>